<evidence type="ECO:0000313" key="2">
    <source>
        <dbReference type="Proteomes" id="UP001151532"/>
    </source>
</evidence>
<dbReference type="EMBL" id="JAPFFK010000002">
    <property type="protein sequence ID" value="KAJ6775135.1"/>
    <property type="molecule type" value="Genomic_DNA"/>
</dbReference>
<dbReference type="OrthoDB" id="654677at2759"/>
<protein>
    <submittedName>
        <fullName evidence="1">Uncharacterized protein</fullName>
    </submittedName>
</protein>
<dbReference type="AlphaFoldDB" id="A0A9Q0X0N2"/>
<dbReference type="Proteomes" id="UP001151532">
    <property type="component" value="Chromosome 5"/>
</dbReference>
<comment type="caution">
    <text evidence="1">The sequence shown here is derived from an EMBL/GenBank/DDBJ whole genome shotgun (WGS) entry which is preliminary data.</text>
</comment>
<reference evidence="1" key="1">
    <citation type="submission" date="2022-11" db="EMBL/GenBank/DDBJ databases">
        <authorList>
            <person name="Hyden B.L."/>
            <person name="Feng K."/>
            <person name="Yates T."/>
            <person name="Jawdy S."/>
            <person name="Smart L.B."/>
            <person name="Muchero W."/>
        </authorList>
    </citation>
    <scope>NUCLEOTIDE SEQUENCE</scope>
    <source>
        <tissue evidence="1">Shoot tip</tissue>
    </source>
</reference>
<accession>A0A9Q0X0N2</accession>
<reference evidence="1" key="2">
    <citation type="journal article" date="2023" name="Int. J. Mol. Sci.">
        <title>De Novo Assembly and Annotation of 11 Diverse Shrub Willow (Salix) Genomes Reveals Novel Gene Organization in Sex-Linked Regions.</title>
        <authorList>
            <person name="Hyden B."/>
            <person name="Feng K."/>
            <person name="Yates T.B."/>
            <person name="Jawdy S."/>
            <person name="Cereghino C."/>
            <person name="Smart L.B."/>
            <person name="Muchero W."/>
        </authorList>
    </citation>
    <scope>NUCLEOTIDE SEQUENCE</scope>
    <source>
        <tissue evidence="1">Shoot tip</tissue>
    </source>
</reference>
<proteinExistence type="predicted"/>
<name>A0A9Q0X0N2_SALPP</name>
<sequence>MASQQKREEEDQPTTSPRCCWFWGEGSRTISKNQRACRNLSLMCGLHISLYMAV</sequence>
<organism evidence="1 2">
    <name type="scientific">Salix purpurea</name>
    <name type="common">Purple osier willow</name>
    <dbReference type="NCBI Taxonomy" id="77065"/>
    <lineage>
        <taxon>Eukaryota</taxon>
        <taxon>Viridiplantae</taxon>
        <taxon>Streptophyta</taxon>
        <taxon>Embryophyta</taxon>
        <taxon>Tracheophyta</taxon>
        <taxon>Spermatophyta</taxon>
        <taxon>Magnoliopsida</taxon>
        <taxon>eudicotyledons</taxon>
        <taxon>Gunneridae</taxon>
        <taxon>Pentapetalae</taxon>
        <taxon>rosids</taxon>
        <taxon>fabids</taxon>
        <taxon>Malpighiales</taxon>
        <taxon>Salicaceae</taxon>
        <taxon>Saliceae</taxon>
        <taxon>Salix</taxon>
    </lineage>
</organism>
<gene>
    <name evidence="1" type="ORF">OIU79_018336</name>
</gene>
<evidence type="ECO:0000313" key="1">
    <source>
        <dbReference type="EMBL" id="KAJ6775135.1"/>
    </source>
</evidence>
<keyword evidence="2" id="KW-1185">Reference proteome</keyword>